<dbReference type="Proteomes" id="UP001213000">
    <property type="component" value="Unassembled WGS sequence"/>
</dbReference>
<accession>A0AAD5VE57</accession>
<reference evidence="2" key="1">
    <citation type="submission" date="2022-07" db="EMBL/GenBank/DDBJ databases">
        <title>Genome Sequence of Leucocoprinus birnbaumii.</title>
        <authorList>
            <person name="Buettner E."/>
        </authorList>
    </citation>
    <scope>NUCLEOTIDE SEQUENCE</scope>
    <source>
        <strain evidence="2">VT141</strain>
    </source>
</reference>
<feature type="region of interest" description="Disordered" evidence="1">
    <location>
        <begin position="138"/>
        <end position="159"/>
    </location>
</feature>
<evidence type="ECO:0000313" key="2">
    <source>
        <dbReference type="EMBL" id="KAJ3553218.1"/>
    </source>
</evidence>
<protein>
    <submittedName>
        <fullName evidence="2">Uncharacterized protein</fullName>
    </submittedName>
</protein>
<feature type="compositionally biased region" description="Polar residues" evidence="1">
    <location>
        <begin position="138"/>
        <end position="147"/>
    </location>
</feature>
<proteinExistence type="predicted"/>
<keyword evidence="3" id="KW-1185">Reference proteome</keyword>
<gene>
    <name evidence="2" type="ORF">NP233_g12697</name>
</gene>
<organism evidence="2 3">
    <name type="scientific">Leucocoprinus birnbaumii</name>
    <dbReference type="NCBI Taxonomy" id="56174"/>
    <lineage>
        <taxon>Eukaryota</taxon>
        <taxon>Fungi</taxon>
        <taxon>Dikarya</taxon>
        <taxon>Basidiomycota</taxon>
        <taxon>Agaricomycotina</taxon>
        <taxon>Agaricomycetes</taxon>
        <taxon>Agaricomycetidae</taxon>
        <taxon>Agaricales</taxon>
        <taxon>Agaricineae</taxon>
        <taxon>Agaricaceae</taxon>
        <taxon>Leucocoprinus</taxon>
    </lineage>
</organism>
<dbReference type="EMBL" id="JANIEX010001944">
    <property type="protein sequence ID" value="KAJ3553218.1"/>
    <property type="molecule type" value="Genomic_DNA"/>
</dbReference>
<name>A0AAD5VE57_9AGAR</name>
<comment type="caution">
    <text evidence="2">The sequence shown here is derived from an EMBL/GenBank/DDBJ whole genome shotgun (WGS) entry which is preliminary data.</text>
</comment>
<evidence type="ECO:0000256" key="1">
    <source>
        <dbReference type="SAM" id="MobiDB-lite"/>
    </source>
</evidence>
<sequence length="177" mass="19820">MDPATQDESEPVDFNTRDWLVPASHTNALQDLVDIHRVLPLVVYDENEAFILPENMQVSLLGALVKITFSLCHYVMGGKDNSEKFDCFLGWIKQIVVLHPPGPPLPSPFRNFKQRSPWCPKNEVPESPTKKTWVFKLQSGSKPQGNNKENELDSSPIGNNVFTEALHGAQISPLRTG</sequence>
<evidence type="ECO:0000313" key="3">
    <source>
        <dbReference type="Proteomes" id="UP001213000"/>
    </source>
</evidence>
<dbReference type="AlphaFoldDB" id="A0AAD5VE57"/>